<feature type="transmembrane region" description="Helical" evidence="1">
    <location>
        <begin position="73"/>
        <end position="93"/>
    </location>
</feature>
<reference evidence="2 4" key="1">
    <citation type="submission" date="2015-11" db="EMBL/GenBank/DDBJ databases">
        <title>Genomic analysis of 38 Legionella species identifies large and diverse effector repertoires.</title>
        <authorList>
            <person name="Burstein D."/>
            <person name="Amaro F."/>
            <person name="Zusman T."/>
            <person name="Lifshitz Z."/>
            <person name="Cohen O."/>
            <person name="Gilbert J.A."/>
            <person name="Pupko T."/>
            <person name="Shuman H.A."/>
            <person name="Segal G."/>
        </authorList>
    </citation>
    <scope>NUCLEOTIDE SEQUENCE [LARGE SCALE GENOMIC DNA]</scope>
    <source>
        <strain evidence="2 4">CDC#1407-AL-14</strain>
    </source>
</reference>
<name>A0A378IEY9_9GAMM</name>
<dbReference type="AlphaFoldDB" id="A0A378IEY9"/>
<dbReference type="STRING" id="28083.Lbir_0449"/>
<evidence type="ECO:0000313" key="3">
    <source>
        <dbReference type="EMBL" id="STX33071.1"/>
    </source>
</evidence>
<dbReference type="EMBL" id="UGNW01000001">
    <property type="protein sequence ID" value="STX33071.1"/>
    <property type="molecule type" value="Genomic_DNA"/>
</dbReference>
<evidence type="ECO:0000313" key="5">
    <source>
        <dbReference type="Proteomes" id="UP000255066"/>
    </source>
</evidence>
<dbReference type="Proteomes" id="UP000255066">
    <property type="component" value="Unassembled WGS sequence"/>
</dbReference>
<organism evidence="3 5">
    <name type="scientific">Legionella birminghamensis</name>
    <dbReference type="NCBI Taxonomy" id="28083"/>
    <lineage>
        <taxon>Bacteria</taxon>
        <taxon>Pseudomonadati</taxon>
        <taxon>Pseudomonadota</taxon>
        <taxon>Gammaproteobacteria</taxon>
        <taxon>Legionellales</taxon>
        <taxon>Legionellaceae</taxon>
        <taxon>Legionella</taxon>
    </lineage>
</organism>
<proteinExistence type="predicted"/>
<feature type="transmembrane region" description="Helical" evidence="1">
    <location>
        <begin position="113"/>
        <end position="136"/>
    </location>
</feature>
<evidence type="ECO:0000256" key="1">
    <source>
        <dbReference type="SAM" id="Phobius"/>
    </source>
</evidence>
<evidence type="ECO:0008006" key="6">
    <source>
        <dbReference type="Google" id="ProtNLM"/>
    </source>
</evidence>
<feature type="transmembrane region" description="Helical" evidence="1">
    <location>
        <begin position="157"/>
        <end position="178"/>
    </location>
</feature>
<evidence type="ECO:0000313" key="4">
    <source>
        <dbReference type="Proteomes" id="UP000054735"/>
    </source>
</evidence>
<gene>
    <name evidence="2" type="ORF">Lbir_0449</name>
    <name evidence="3" type="ORF">NCTC12437_02889</name>
</gene>
<dbReference type="EMBL" id="LNXT01000005">
    <property type="protein sequence ID" value="KTC75304.1"/>
    <property type="molecule type" value="Genomic_DNA"/>
</dbReference>
<protein>
    <recommendedName>
        <fullName evidence="6">Transmembrane protein</fullName>
    </recommendedName>
</protein>
<feature type="transmembrane region" description="Helical" evidence="1">
    <location>
        <begin position="222"/>
        <end position="243"/>
    </location>
</feature>
<feature type="transmembrane region" description="Helical" evidence="1">
    <location>
        <begin position="184"/>
        <end position="202"/>
    </location>
</feature>
<keyword evidence="1" id="KW-0812">Transmembrane</keyword>
<dbReference type="Proteomes" id="UP000054735">
    <property type="component" value="Unassembled WGS sequence"/>
</dbReference>
<feature type="transmembrane region" description="Helical" evidence="1">
    <location>
        <begin position="255"/>
        <end position="279"/>
    </location>
</feature>
<keyword evidence="1" id="KW-0472">Membrane</keyword>
<sequence>MSTPFCKPSIHTNVSEIKLSNPRAESLTDSQRRLQQRIMSLFPTVKYALFQFKTFLSLISQAWKSYEACRKTLWWPFAFLLLTPLAALILAFIVPGFIAKMGFISDHFMDSKIYLFLLLLLFFAVGGRFVHACNWVSRKHIEKETIDENTGFVRFGIAWQATLLVALCSLLTSIGFALSSLLGIALWFVFLLAANAVTEPAASFKSFWNSHLNLYKNHYGKIIAMGLTRILVLIVFLSPLIIFSFTLHASPTLRFLTGLVAFPLMVYLLIRLIPFYIFLPSYFYNNLLRS</sequence>
<keyword evidence="1" id="KW-1133">Transmembrane helix</keyword>
<reference evidence="3 5" key="2">
    <citation type="submission" date="2018-06" db="EMBL/GenBank/DDBJ databases">
        <authorList>
            <consortium name="Pathogen Informatics"/>
            <person name="Doyle S."/>
        </authorList>
    </citation>
    <scope>NUCLEOTIDE SEQUENCE [LARGE SCALE GENOMIC DNA]</scope>
    <source>
        <strain evidence="3 5">NCTC12437</strain>
    </source>
</reference>
<keyword evidence="4" id="KW-1185">Reference proteome</keyword>
<accession>A0A378IEY9</accession>
<evidence type="ECO:0000313" key="2">
    <source>
        <dbReference type="EMBL" id="KTC75304.1"/>
    </source>
</evidence>